<organism evidence="2 3">
    <name type="scientific">Oidiodendron maius (strain Zn)</name>
    <dbReference type="NCBI Taxonomy" id="913774"/>
    <lineage>
        <taxon>Eukaryota</taxon>
        <taxon>Fungi</taxon>
        <taxon>Dikarya</taxon>
        <taxon>Ascomycota</taxon>
        <taxon>Pezizomycotina</taxon>
        <taxon>Leotiomycetes</taxon>
        <taxon>Leotiomycetes incertae sedis</taxon>
        <taxon>Myxotrichaceae</taxon>
        <taxon>Oidiodendron</taxon>
    </lineage>
</organism>
<protein>
    <submittedName>
        <fullName evidence="2">Uncharacterized protein</fullName>
    </submittedName>
</protein>
<gene>
    <name evidence="2" type="ORF">OIDMADRAFT_184820</name>
</gene>
<dbReference type="InParanoid" id="A0A0C3C2T0"/>
<name>A0A0C3C2T0_OIDMZ</name>
<dbReference type="EMBL" id="KN832898">
    <property type="protein sequence ID" value="KIM93183.1"/>
    <property type="molecule type" value="Genomic_DNA"/>
</dbReference>
<feature type="region of interest" description="Disordered" evidence="1">
    <location>
        <begin position="58"/>
        <end position="79"/>
    </location>
</feature>
<reference evidence="2 3" key="1">
    <citation type="submission" date="2014-04" db="EMBL/GenBank/DDBJ databases">
        <authorList>
            <consortium name="DOE Joint Genome Institute"/>
            <person name="Kuo A."/>
            <person name="Martino E."/>
            <person name="Perotto S."/>
            <person name="Kohler A."/>
            <person name="Nagy L.G."/>
            <person name="Floudas D."/>
            <person name="Copeland A."/>
            <person name="Barry K.W."/>
            <person name="Cichocki N."/>
            <person name="Veneault-Fourrey C."/>
            <person name="LaButti K."/>
            <person name="Lindquist E.A."/>
            <person name="Lipzen A."/>
            <person name="Lundell T."/>
            <person name="Morin E."/>
            <person name="Murat C."/>
            <person name="Sun H."/>
            <person name="Tunlid A."/>
            <person name="Henrissat B."/>
            <person name="Grigoriev I.V."/>
            <person name="Hibbett D.S."/>
            <person name="Martin F."/>
            <person name="Nordberg H.P."/>
            <person name="Cantor M.N."/>
            <person name="Hua S.X."/>
        </authorList>
    </citation>
    <scope>NUCLEOTIDE SEQUENCE [LARGE SCALE GENOMIC DNA]</scope>
    <source>
        <strain evidence="2 3">Zn</strain>
    </source>
</reference>
<feature type="compositionally biased region" description="Polar residues" evidence="1">
    <location>
        <begin position="22"/>
        <end position="38"/>
    </location>
</feature>
<feature type="compositionally biased region" description="Basic and acidic residues" evidence="1">
    <location>
        <begin position="70"/>
        <end position="79"/>
    </location>
</feature>
<reference evidence="3" key="2">
    <citation type="submission" date="2015-01" db="EMBL/GenBank/DDBJ databases">
        <title>Evolutionary Origins and Diversification of the Mycorrhizal Mutualists.</title>
        <authorList>
            <consortium name="DOE Joint Genome Institute"/>
            <consortium name="Mycorrhizal Genomics Consortium"/>
            <person name="Kohler A."/>
            <person name="Kuo A."/>
            <person name="Nagy L.G."/>
            <person name="Floudas D."/>
            <person name="Copeland A."/>
            <person name="Barry K.W."/>
            <person name="Cichocki N."/>
            <person name="Veneault-Fourrey C."/>
            <person name="LaButti K."/>
            <person name="Lindquist E.A."/>
            <person name="Lipzen A."/>
            <person name="Lundell T."/>
            <person name="Morin E."/>
            <person name="Murat C."/>
            <person name="Riley R."/>
            <person name="Ohm R."/>
            <person name="Sun H."/>
            <person name="Tunlid A."/>
            <person name="Henrissat B."/>
            <person name="Grigoriev I.V."/>
            <person name="Hibbett D.S."/>
            <person name="Martin F."/>
        </authorList>
    </citation>
    <scope>NUCLEOTIDE SEQUENCE [LARGE SCALE GENOMIC DNA]</scope>
    <source>
        <strain evidence="3">Zn</strain>
    </source>
</reference>
<proteinExistence type="predicted"/>
<dbReference type="Proteomes" id="UP000054321">
    <property type="component" value="Unassembled WGS sequence"/>
</dbReference>
<evidence type="ECO:0000256" key="1">
    <source>
        <dbReference type="SAM" id="MobiDB-lite"/>
    </source>
</evidence>
<dbReference type="HOGENOM" id="CLU_2606636_0_0_1"/>
<keyword evidence="3" id="KW-1185">Reference proteome</keyword>
<feature type="region of interest" description="Disordered" evidence="1">
    <location>
        <begin position="1"/>
        <end position="38"/>
    </location>
</feature>
<accession>A0A0C3C2T0</accession>
<feature type="compositionally biased region" description="Polar residues" evidence="1">
    <location>
        <begin position="58"/>
        <end position="68"/>
    </location>
</feature>
<evidence type="ECO:0000313" key="3">
    <source>
        <dbReference type="Proteomes" id="UP000054321"/>
    </source>
</evidence>
<sequence>MEKEPAKRNGNTGFPEPLCRYRNTTLTHPDADTSSNATLEAHDVDLSRAVSRLIHVSTSKSKSNSFMQRDNFDANCEVH</sequence>
<dbReference type="AlphaFoldDB" id="A0A0C3C2T0"/>
<dbReference type="OrthoDB" id="5209158at2759"/>
<evidence type="ECO:0000313" key="2">
    <source>
        <dbReference type="EMBL" id="KIM93183.1"/>
    </source>
</evidence>